<dbReference type="Proteomes" id="UP000039046">
    <property type="component" value="Unassembled WGS sequence"/>
</dbReference>
<gene>
    <name evidence="1" type="ORF">VHEMI07989</name>
</gene>
<name>A0A0A1TC29_9HYPO</name>
<protein>
    <submittedName>
        <fullName evidence="1">Uncharacterized protein</fullName>
    </submittedName>
</protein>
<proteinExistence type="predicted"/>
<reference evidence="1 2" key="1">
    <citation type="journal article" date="2015" name="Genome Announc.">
        <title>Draft Genome Sequence and Gene Annotation of the Entomopathogenic Fungus Verticillium hemipterigenum.</title>
        <authorList>
            <person name="Horn F."/>
            <person name="Habel A."/>
            <person name="Scharf D.H."/>
            <person name="Dworschak J."/>
            <person name="Brakhage A.A."/>
            <person name="Guthke R."/>
            <person name="Hertweck C."/>
            <person name="Linde J."/>
        </authorList>
    </citation>
    <scope>NUCLEOTIDE SEQUENCE [LARGE SCALE GENOMIC DNA]</scope>
</reference>
<evidence type="ECO:0000313" key="2">
    <source>
        <dbReference type="Proteomes" id="UP000039046"/>
    </source>
</evidence>
<evidence type="ECO:0000313" key="1">
    <source>
        <dbReference type="EMBL" id="CEJ92329.1"/>
    </source>
</evidence>
<dbReference type="EMBL" id="CDHN01000004">
    <property type="protein sequence ID" value="CEJ92329.1"/>
    <property type="molecule type" value="Genomic_DNA"/>
</dbReference>
<dbReference type="STRING" id="1531966.A0A0A1TC29"/>
<dbReference type="HOGENOM" id="CLU_044875_1_0_1"/>
<dbReference type="AlphaFoldDB" id="A0A0A1TC29"/>
<sequence length="220" mass="24716">MRDDSPTLKALQGMYSSFRPVVTEENRRRRFRMLWPGAAAATPSASGSIEVQEELIDEEAVEEINLDEGELFSQLCTVTNVVKEGKKRGFYPSHVNISENVIRVFRRWLNNMALQNDGRKAWNEVPIDSDSILWADNDKNIGLRLHVVAAPSERMPLLSGPDDDAAVSFHIVYEELIVRTSKLLWAVEVANHELADTTGRGLIVSSLYTVDDLEQGSMQT</sequence>
<accession>A0A0A1TC29</accession>
<dbReference type="OrthoDB" id="9981546at2759"/>
<keyword evidence="2" id="KW-1185">Reference proteome</keyword>
<organism evidence="1 2">
    <name type="scientific">[Torrubiella] hemipterigena</name>
    <dbReference type="NCBI Taxonomy" id="1531966"/>
    <lineage>
        <taxon>Eukaryota</taxon>
        <taxon>Fungi</taxon>
        <taxon>Dikarya</taxon>
        <taxon>Ascomycota</taxon>
        <taxon>Pezizomycotina</taxon>
        <taxon>Sordariomycetes</taxon>
        <taxon>Hypocreomycetidae</taxon>
        <taxon>Hypocreales</taxon>
        <taxon>Clavicipitaceae</taxon>
        <taxon>Clavicipitaceae incertae sedis</taxon>
        <taxon>'Torrubiella' clade</taxon>
    </lineage>
</organism>